<keyword evidence="2" id="KW-1185">Reference proteome</keyword>
<dbReference type="EMBL" id="JAAIUW010000011">
    <property type="protein sequence ID" value="KAF7808281.1"/>
    <property type="molecule type" value="Genomic_DNA"/>
</dbReference>
<evidence type="ECO:0000313" key="2">
    <source>
        <dbReference type="Proteomes" id="UP000634136"/>
    </source>
</evidence>
<name>A0A834W749_9FABA</name>
<dbReference type="Proteomes" id="UP000634136">
    <property type="component" value="Unassembled WGS sequence"/>
</dbReference>
<sequence length="151" mass="16467">MGMGWSVAGGVVSGLGGGGSRIGEFENGGGGSQLFRQRGKEVDMGLGERGEEEELQRSREEMGVSVWGWKRVKEWRKWARVVAGGVAMEALGRLEMWCGYGVEIMSIDTGKIFKVNGHRLKPFYEGFKNATVEEVDLVESHLKLGSSQSPA</sequence>
<dbReference type="AlphaFoldDB" id="A0A834W749"/>
<comment type="caution">
    <text evidence="1">The sequence shown here is derived from an EMBL/GenBank/DDBJ whole genome shotgun (WGS) entry which is preliminary data.</text>
</comment>
<gene>
    <name evidence="1" type="ORF">G2W53_035024</name>
</gene>
<evidence type="ECO:0000313" key="1">
    <source>
        <dbReference type="EMBL" id="KAF7808281.1"/>
    </source>
</evidence>
<organism evidence="1 2">
    <name type="scientific">Senna tora</name>
    <dbReference type="NCBI Taxonomy" id="362788"/>
    <lineage>
        <taxon>Eukaryota</taxon>
        <taxon>Viridiplantae</taxon>
        <taxon>Streptophyta</taxon>
        <taxon>Embryophyta</taxon>
        <taxon>Tracheophyta</taxon>
        <taxon>Spermatophyta</taxon>
        <taxon>Magnoliopsida</taxon>
        <taxon>eudicotyledons</taxon>
        <taxon>Gunneridae</taxon>
        <taxon>Pentapetalae</taxon>
        <taxon>rosids</taxon>
        <taxon>fabids</taxon>
        <taxon>Fabales</taxon>
        <taxon>Fabaceae</taxon>
        <taxon>Caesalpinioideae</taxon>
        <taxon>Cassia clade</taxon>
        <taxon>Senna</taxon>
    </lineage>
</organism>
<dbReference type="OrthoDB" id="1430219at2759"/>
<proteinExistence type="predicted"/>
<accession>A0A834W749</accession>
<reference evidence="1" key="1">
    <citation type="submission" date="2020-09" db="EMBL/GenBank/DDBJ databases">
        <title>Genome-Enabled Discovery of Anthraquinone Biosynthesis in Senna tora.</title>
        <authorList>
            <person name="Kang S.-H."/>
            <person name="Pandey R.P."/>
            <person name="Lee C.-M."/>
            <person name="Sim J.-S."/>
            <person name="Jeong J.-T."/>
            <person name="Choi B.-S."/>
            <person name="Jung M."/>
            <person name="Ginzburg D."/>
            <person name="Zhao K."/>
            <person name="Won S.Y."/>
            <person name="Oh T.-J."/>
            <person name="Yu Y."/>
            <person name="Kim N.-H."/>
            <person name="Lee O.R."/>
            <person name="Lee T.-H."/>
            <person name="Bashyal P."/>
            <person name="Kim T.-S."/>
            <person name="Lee W.-H."/>
            <person name="Kawkins C."/>
            <person name="Kim C.-K."/>
            <person name="Kim J.S."/>
            <person name="Ahn B.O."/>
            <person name="Rhee S.Y."/>
            <person name="Sohng J.K."/>
        </authorList>
    </citation>
    <scope>NUCLEOTIDE SEQUENCE</scope>
    <source>
        <tissue evidence="1">Leaf</tissue>
    </source>
</reference>
<protein>
    <submittedName>
        <fullName evidence="1">Putative late blight resistance protein-like protein R1A-4</fullName>
    </submittedName>
</protein>